<name>A0A6G7GBU8_9MICO</name>
<proteinExistence type="predicted"/>
<dbReference type="EMBL" id="JAHEWX010000025">
    <property type="protein sequence ID" value="MBT1543195.1"/>
    <property type="molecule type" value="Genomic_DNA"/>
</dbReference>
<dbReference type="CDD" id="cd00090">
    <property type="entry name" value="HTH_ARSR"/>
    <property type="match status" value="1"/>
</dbReference>
<evidence type="ECO:0000313" key="1">
    <source>
        <dbReference type="EMBL" id="MBT1543195.1"/>
    </source>
</evidence>
<dbReference type="AlphaFoldDB" id="A0A6G7GBU8"/>
<dbReference type="SUPFAM" id="SSF46785">
    <property type="entry name" value="Winged helix' DNA-binding domain"/>
    <property type="match status" value="1"/>
</dbReference>
<sequence>MAPNHDARADERTAAARAIGFSEMRARILAIAFRDGFCTAAGLMRELGISRSNVNAHIRPLVEAHILDPRPDPDFQHGPKGGTPPLRWYVNASAFDAALDEYRSRIRGTH</sequence>
<evidence type="ECO:0000313" key="2">
    <source>
        <dbReference type="Proteomes" id="UP000709437"/>
    </source>
</evidence>
<dbReference type="Proteomes" id="UP000709437">
    <property type="component" value="Unassembled WGS sequence"/>
</dbReference>
<dbReference type="Gene3D" id="1.10.10.10">
    <property type="entry name" value="Winged helix-like DNA-binding domain superfamily/Winged helix DNA-binding domain"/>
    <property type="match status" value="1"/>
</dbReference>
<reference evidence="1" key="1">
    <citation type="submission" date="2021-05" db="EMBL/GenBank/DDBJ databases">
        <title>Whole genome sequence of Curtobacterium flaccumfaciens pv. flaccumfaciens strain CFBP 3417.</title>
        <authorList>
            <person name="Osdaghi E."/>
            <person name="Taghouti G."/>
            <person name="Portier P."/>
            <person name="Fazliarab A."/>
            <person name="Taghavi S.M."/>
            <person name="Briand M."/>
            <person name="Le-Saux M."/>
            <person name="Jacques M.-A."/>
        </authorList>
    </citation>
    <scope>NUCLEOTIDE SEQUENCE</scope>
    <source>
        <strain evidence="1">CFBP 3417</strain>
    </source>
</reference>
<organism evidence="1 2">
    <name type="scientific">Curtobacterium flaccumfaciens pv. flaccumfaciens</name>
    <dbReference type="NCBI Taxonomy" id="138532"/>
    <lineage>
        <taxon>Bacteria</taxon>
        <taxon>Bacillati</taxon>
        <taxon>Actinomycetota</taxon>
        <taxon>Actinomycetes</taxon>
        <taxon>Micrococcales</taxon>
        <taxon>Microbacteriaceae</taxon>
        <taxon>Curtobacterium</taxon>
    </lineage>
</organism>
<dbReference type="InterPro" id="IPR036388">
    <property type="entry name" value="WH-like_DNA-bd_sf"/>
</dbReference>
<accession>A0A6G7GBU8</accession>
<gene>
    <name evidence="1" type="ORF">KK103_15640</name>
</gene>
<comment type="caution">
    <text evidence="1">The sequence shown here is derived from an EMBL/GenBank/DDBJ whole genome shotgun (WGS) entry which is preliminary data.</text>
</comment>
<protein>
    <submittedName>
        <fullName evidence="1">Winged helix-turn-helix domain-containing protein</fullName>
    </submittedName>
</protein>
<dbReference type="Pfam" id="PF13412">
    <property type="entry name" value="HTH_24"/>
    <property type="match status" value="1"/>
</dbReference>
<dbReference type="InterPro" id="IPR036390">
    <property type="entry name" value="WH_DNA-bd_sf"/>
</dbReference>
<dbReference type="InterPro" id="IPR011991">
    <property type="entry name" value="ArsR-like_HTH"/>
</dbReference>
<dbReference type="RefSeq" id="WP_128781731.1">
    <property type="nucleotide sequence ID" value="NZ_CP041260.1"/>
</dbReference>